<dbReference type="EMBL" id="JAJAGQ010000003">
    <property type="protein sequence ID" value="KAJ8568973.1"/>
    <property type="molecule type" value="Genomic_DNA"/>
</dbReference>
<evidence type="ECO:0000256" key="5">
    <source>
        <dbReference type="ARBA" id="ARBA00022833"/>
    </source>
</evidence>
<dbReference type="Gene3D" id="4.10.60.10">
    <property type="entry name" value="Zinc finger, CCHC-type"/>
    <property type="match status" value="1"/>
</dbReference>
<proteinExistence type="inferred from homology"/>
<evidence type="ECO:0000256" key="8">
    <source>
        <dbReference type="SAM" id="MobiDB-lite"/>
    </source>
</evidence>
<name>A0A9Q1MV83_9SOLA</name>
<keyword evidence="11" id="KW-1185">Reference proteome</keyword>
<accession>A0A9Q1MV83</accession>
<feature type="compositionally biased region" description="Acidic residues" evidence="8">
    <location>
        <begin position="393"/>
        <end position="402"/>
    </location>
</feature>
<dbReference type="GO" id="GO:0005654">
    <property type="term" value="C:nucleoplasm"/>
    <property type="evidence" value="ECO:0007669"/>
    <property type="project" value="UniProtKB-SubCell"/>
</dbReference>
<evidence type="ECO:0000313" key="10">
    <source>
        <dbReference type="EMBL" id="KAJ8568973.1"/>
    </source>
</evidence>
<dbReference type="PANTHER" id="PTHR13316">
    <property type="entry name" value="ZINC FINGER, CCHC DOMAIN CONTAINING 8"/>
    <property type="match status" value="1"/>
</dbReference>
<dbReference type="SMART" id="SM00343">
    <property type="entry name" value="ZnF_C2HC"/>
    <property type="match status" value="1"/>
</dbReference>
<feature type="region of interest" description="Disordered" evidence="8">
    <location>
        <begin position="393"/>
        <end position="574"/>
    </location>
</feature>
<dbReference type="AlphaFoldDB" id="A0A9Q1MV83"/>
<dbReference type="OrthoDB" id="8026949at2759"/>
<dbReference type="GO" id="GO:0003723">
    <property type="term" value="F:RNA binding"/>
    <property type="evidence" value="ECO:0007669"/>
    <property type="project" value="TreeGrafter"/>
</dbReference>
<dbReference type="SMART" id="SM00581">
    <property type="entry name" value="PSP"/>
    <property type="match status" value="1"/>
</dbReference>
<evidence type="ECO:0000256" key="2">
    <source>
        <dbReference type="ARBA" id="ARBA00007497"/>
    </source>
</evidence>
<evidence type="ECO:0000256" key="3">
    <source>
        <dbReference type="ARBA" id="ARBA00022723"/>
    </source>
</evidence>
<protein>
    <recommendedName>
        <fullName evidence="9">CCHC-type domain-containing protein</fullName>
    </recommendedName>
</protein>
<keyword evidence="4 7" id="KW-0863">Zinc-finger</keyword>
<comment type="subcellular location">
    <subcellularLocation>
        <location evidence="1">Nucleus</location>
        <location evidence="1">Nucleoplasm</location>
    </subcellularLocation>
</comment>
<sequence length="574" mass="63882">MSIALSDPIQLDLFLGAICFSGPYSNFTFMGTGNTNDLPASSDLERGTENNEDAANGEISETTNDVVSESKELLQQSDSDMDLESDPGSQVGIELTETVVITEKVTTLNSVIDAENGLLSLQDGSNSSNHKEDQDHVSIQNIVGSKPGLSGVKRPRATLDVEQPSVHVVYTSLTRESRKVLEGLLQQWSEWHAKHCSSAHDSREVLESGEETYFPALHVGLEKPSAVTYWVDKQARNDKSEFIPLDGNSVPLYDRGYSFALTATDSSSNVERGMEMVDSSRCFNCGSYGHALKDCPKPRDNAAVNNARKQHKSRRNQSASSRNPTRYYQDSPRGKYDGLRPGALDSETRKLLGLGELDPPPWINRMREMGYPPGYLEEDEDLPSGITIFADEENKEETEEGEILDRSFPNPPKSFPNPPKSFPNLPKSFPNPPRKMSVDFPGVNAPIPEHADERRWEAAPSSSSYSRSHSHNRYNHAQDNVNRGHYHERRRSRDYEDDGPPGCDPGTSPSLSGYSYRYGAYDSHYSSHSPRDNASMPRSPSFGRSLSDRERRSPLVNDGSTNYSFHHSYYGSPR</sequence>
<dbReference type="InterPro" id="IPR052115">
    <property type="entry name" value="NEXT_complex_subunit_ZCCHC8"/>
</dbReference>
<keyword evidence="6" id="KW-0539">Nucleus</keyword>
<dbReference type="PANTHER" id="PTHR13316:SF0">
    <property type="entry name" value="ZINC FINGER CCHC DOMAIN-CONTAINING PROTEIN 8"/>
    <property type="match status" value="1"/>
</dbReference>
<comment type="similarity">
    <text evidence="2">Belongs to the ZCCHC8 family.</text>
</comment>
<organism evidence="10 11">
    <name type="scientific">Anisodus acutangulus</name>
    <dbReference type="NCBI Taxonomy" id="402998"/>
    <lineage>
        <taxon>Eukaryota</taxon>
        <taxon>Viridiplantae</taxon>
        <taxon>Streptophyta</taxon>
        <taxon>Embryophyta</taxon>
        <taxon>Tracheophyta</taxon>
        <taxon>Spermatophyta</taxon>
        <taxon>Magnoliopsida</taxon>
        <taxon>eudicotyledons</taxon>
        <taxon>Gunneridae</taxon>
        <taxon>Pentapetalae</taxon>
        <taxon>asterids</taxon>
        <taxon>lamiids</taxon>
        <taxon>Solanales</taxon>
        <taxon>Solanaceae</taxon>
        <taxon>Solanoideae</taxon>
        <taxon>Hyoscyameae</taxon>
        <taxon>Anisodus</taxon>
    </lineage>
</organism>
<feature type="compositionally biased region" description="Pro residues" evidence="8">
    <location>
        <begin position="409"/>
        <end position="421"/>
    </location>
</feature>
<keyword evidence="3" id="KW-0479">Metal-binding</keyword>
<evidence type="ECO:0000256" key="4">
    <source>
        <dbReference type="ARBA" id="ARBA00022771"/>
    </source>
</evidence>
<evidence type="ECO:0000256" key="6">
    <source>
        <dbReference type="ARBA" id="ARBA00023242"/>
    </source>
</evidence>
<dbReference type="GO" id="GO:0071013">
    <property type="term" value="C:catalytic step 2 spliceosome"/>
    <property type="evidence" value="ECO:0007669"/>
    <property type="project" value="TreeGrafter"/>
</dbReference>
<evidence type="ECO:0000313" key="11">
    <source>
        <dbReference type="Proteomes" id="UP001152561"/>
    </source>
</evidence>
<dbReference type="InterPro" id="IPR001878">
    <property type="entry name" value="Znf_CCHC"/>
</dbReference>
<dbReference type="PROSITE" id="PS50158">
    <property type="entry name" value="ZF_CCHC"/>
    <property type="match status" value="1"/>
</dbReference>
<evidence type="ECO:0000256" key="7">
    <source>
        <dbReference type="PROSITE-ProRule" id="PRU00047"/>
    </source>
</evidence>
<feature type="region of interest" description="Disordered" evidence="8">
    <location>
        <begin position="38"/>
        <end position="65"/>
    </location>
</feature>
<reference evidence="11" key="1">
    <citation type="journal article" date="2023" name="Proc. Natl. Acad. Sci. U.S.A.">
        <title>Genomic and structural basis for evolution of tropane alkaloid biosynthesis.</title>
        <authorList>
            <person name="Wanga Y.-J."/>
            <person name="Taina T."/>
            <person name="Yua J.-Y."/>
            <person name="Lia J."/>
            <person name="Xua B."/>
            <person name="Chenc J."/>
            <person name="D'Auriad J.C."/>
            <person name="Huanga J.-P."/>
            <person name="Huanga S.-X."/>
        </authorList>
    </citation>
    <scope>NUCLEOTIDE SEQUENCE [LARGE SCALE GENOMIC DNA]</scope>
    <source>
        <strain evidence="11">cv. KIB-2019</strain>
    </source>
</reference>
<feature type="domain" description="CCHC-type" evidence="9">
    <location>
        <begin position="281"/>
        <end position="297"/>
    </location>
</feature>
<evidence type="ECO:0000259" key="9">
    <source>
        <dbReference type="PROSITE" id="PS50158"/>
    </source>
</evidence>
<dbReference type="Proteomes" id="UP001152561">
    <property type="component" value="Unassembled WGS sequence"/>
</dbReference>
<dbReference type="InterPro" id="IPR006568">
    <property type="entry name" value="PSP_pro-rich"/>
</dbReference>
<feature type="region of interest" description="Disordered" evidence="8">
    <location>
        <begin position="296"/>
        <end position="343"/>
    </location>
</feature>
<evidence type="ECO:0000256" key="1">
    <source>
        <dbReference type="ARBA" id="ARBA00004642"/>
    </source>
</evidence>
<feature type="compositionally biased region" description="Polar residues" evidence="8">
    <location>
        <begin position="316"/>
        <end position="328"/>
    </location>
</feature>
<dbReference type="GO" id="GO:0008270">
    <property type="term" value="F:zinc ion binding"/>
    <property type="evidence" value="ECO:0007669"/>
    <property type="project" value="UniProtKB-KW"/>
</dbReference>
<comment type="caution">
    <text evidence="10">The sequence shown here is derived from an EMBL/GenBank/DDBJ whole genome shotgun (WGS) entry which is preliminary data.</text>
</comment>
<gene>
    <name evidence="10" type="ORF">K7X08_037188</name>
</gene>
<dbReference type="SUPFAM" id="SSF57756">
    <property type="entry name" value="Retrovirus zinc finger-like domains"/>
    <property type="match status" value="1"/>
</dbReference>
<dbReference type="InterPro" id="IPR036875">
    <property type="entry name" value="Znf_CCHC_sf"/>
</dbReference>
<dbReference type="Pfam" id="PF00098">
    <property type="entry name" value="zf-CCHC"/>
    <property type="match status" value="1"/>
</dbReference>
<dbReference type="Pfam" id="PF04046">
    <property type="entry name" value="PSP"/>
    <property type="match status" value="1"/>
</dbReference>
<keyword evidence="5" id="KW-0862">Zinc</keyword>